<accession>A0A517QV72</accession>
<dbReference type="OrthoDB" id="284449at2"/>
<feature type="transmembrane region" description="Helical" evidence="2">
    <location>
        <begin position="174"/>
        <end position="194"/>
    </location>
</feature>
<keyword evidence="2" id="KW-0812">Transmembrane</keyword>
<dbReference type="InterPro" id="IPR010331">
    <property type="entry name" value="ExoD"/>
</dbReference>
<feature type="transmembrane region" description="Helical" evidence="2">
    <location>
        <begin position="84"/>
        <end position="104"/>
    </location>
</feature>
<protein>
    <submittedName>
        <fullName evidence="3">Exopolysaccharide synthesis, ExoD</fullName>
    </submittedName>
</protein>
<keyword evidence="2" id="KW-1133">Transmembrane helix</keyword>
<feature type="compositionally biased region" description="Polar residues" evidence="1">
    <location>
        <begin position="1"/>
        <end position="10"/>
    </location>
</feature>
<keyword evidence="4" id="KW-1185">Reference proteome</keyword>
<dbReference type="Pfam" id="PF06055">
    <property type="entry name" value="ExoD"/>
    <property type="match status" value="1"/>
</dbReference>
<feature type="compositionally biased region" description="Acidic residues" evidence="1">
    <location>
        <begin position="31"/>
        <end position="47"/>
    </location>
</feature>
<dbReference type="EMBL" id="CP036267">
    <property type="protein sequence ID" value="QDT35520.1"/>
    <property type="molecule type" value="Genomic_DNA"/>
</dbReference>
<reference evidence="3 4" key="1">
    <citation type="submission" date="2019-02" db="EMBL/GenBank/DDBJ databases">
        <title>Deep-cultivation of Planctomycetes and their phenomic and genomic characterization uncovers novel biology.</title>
        <authorList>
            <person name="Wiegand S."/>
            <person name="Jogler M."/>
            <person name="Boedeker C."/>
            <person name="Pinto D."/>
            <person name="Vollmers J."/>
            <person name="Rivas-Marin E."/>
            <person name="Kohn T."/>
            <person name="Peeters S.H."/>
            <person name="Heuer A."/>
            <person name="Rast P."/>
            <person name="Oberbeckmann S."/>
            <person name="Bunk B."/>
            <person name="Jeske O."/>
            <person name="Meyerdierks A."/>
            <person name="Storesund J.E."/>
            <person name="Kallscheuer N."/>
            <person name="Luecker S."/>
            <person name="Lage O.M."/>
            <person name="Pohl T."/>
            <person name="Merkel B.J."/>
            <person name="Hornburger P."/>
            <person name="Mueller R.-W."/>
            <person name="Bruemmer F."/>
            <person name="Labrenz M."/>
            <person name="Spormann A.M."/>
            <person name="Op den Camp H."/>
            <person name="Overmann J."/>
            <person name="Amann R."/>
            <person name="Jetten M.S.M."/>
            <person name="Mascher T."/>
            <person name="Medema M.H."/>
            <person name="Devos D.P."/>
            <person name="Kaster A.-K."/>
            <person name="Ovreas L."/>
            <person name="Rohde M."/>
            <person name="Galperin M.Y."/>
            <person name="Jogler C."/>
        </authorList>
    </citation>
    <scope>NUCLEOTIDE SEQUENCE [LARGE SCALE GENOMIC DNA]</scope>
    <source>
        <strain evidence="3 4">Mal48</strain>
    </source>
</reference>
<feature type="transmembrane region" description="Helical" evidence="2">
    <location>
        <begin position="201"/>
        <end position="220"/>
    </location>
</feature>
<dbReference type="PIRSF" id="PIRSF033239">
    <property type="entry name" value="ExoD"/>
    <property type="match status" value="1"/>
</dbReference>
<dbReference type="AlphaFoldDB" id="A0A517QV72"/>
<sequence length="222" mass="24391">MSSSFLTIQQESSDPADEASSSSDAEGSDSNCEESLESLVDESKEEMDGDEVNIGELLDSFESRGFGPLLLIPALISISPLGTIPGMSIVTGSLIFVIATQMIFRSDHPWIPKRLEEISFSRERYDKTIDKMTPWIKWIDHWVCDRWGFMTVGPMHYVVAAVMILLSLTYYPLAVVPFGVLLPGTAMAFFALGITMRDGYLVTLGLVAACGAAYGMLALWPF</sequence>
<gene>
    <name evidence="3" type="ORF">Mal48_47970</name>
</gene>
<feature type="transmembrane region" description="Helical" evidence="2">
    <location>
        <begin position="147"/>
        <end position="168"/>
    </location>
</feature>
<dbReference type="KEGG" id="tpol:Mal48_47970"/>
<feature type="compositionally biased region" description="Low complexity" evidence="1">
    <location>
        <begin position="18"/>
        <end position="30"/>
    </location>
</feature>
<feature type="region of interest" description="Disordered" evidence="1">
    <location>
        <begin position="1"/>
        <end position="47"/>
    </location>
</feature>
<keyword evidence="2" id="KW-0472">Membrane</keyword>
<name>A0A517QV72_9PLAN</name>
<dbReference type="RefSeq" id="WP_145205223.1">
    <property type="nucleotide sequence ID" value="NZ_CP036267.1"/>
</dbReference>
<proteinExistence type="predicted"/>
<evidence type="ECO:0000256" key="2">
    <source>
        <dbReference type="SAM" id="Phobius"/>
    </source>
</evidence>
<evidence type="ECO:0000256" key="1">
    <source>
        <dbReference type="SAM" id="MobiDB-lite"/>
    </source>
</evidence>
<dbReference type="Proteomes" id="UP000315724">
    <property type="component" value="Chromosome"/>
</dbReference>
<evidence type="ECO:0000313" key="4">
    <source>
        <dbReference type="Proteomes" id="UP000315724"/>
    </source>
</evidence>
<evidence type="ECO:0000313" key="3">
    <source>
        <dbReference type="EMBL" id="QDT35520.1"/>
    </source>
</evidence>
<organism evidence="3 4">
    <name type="scientific">Thalassoglobus polymorphus</name>
    <dbReference type="NCBI Taxonomy" id="2527994"/>
    <lineage>
        <taxon>Bacteria</taxon>
        <taxon>Pseudomonadati</taxon>
        <taxon>Planctomycetota</taxon>
        <taxon>Planctomycetia</taxon>
        <taxon>Planctomycetales</taxon>
        <taxon>Planctomycetaceae</taxon>
        <taxon>Thalassoglobus</taxon>
    </lineage>
</organism>
<dbReference type="PANTHER" id="PTHR41795">
    <property type="entry name" value="EXOPOLYSACCHARIDE SYNTHESIS PROTEIN"/>
    <property type="match status" value="1"/>
</dbReference>
<dbReference type="PANTHER" id="PTHR41795:SF1">
    <property type="entry name" value="EXOPOLYSACCHARIDE SYNTHESIS PROTEIN"/>
    <property type="match status" value="1"/>
</dbReference>